<dbReference type="CDD" id="cd19757">
    <property type="entry name" value="Bbox1"/>
    <property type="match status" value="1"/>
</dbReference>
<keyword evidence="1" id="KW-0694">RNA-binding</keyword>
<dbReference type="GO" id="GO:0005737">
    <property type="term" value="C:cytoplasm"/>
    <property type="evidence" value="ECO:0007669"/>
    <property type="project" value="TreeGrafter"/>
</dbReference>
<dbReference type="Proteomes" id="UP000050761">
    <property type="component" value="Unassembled WGS sequence"/>
</dbReference>
<dbReference type="WBParaSite" id="HPBE_0001264301-mRNA-1">
    <property type="protein sequence ID" value="HPBE_0001264301-mRNA-1"/>
    <property type="gene ID" value="HPBE_0001264301"/>
</dbReference>
<dbReference type="Pfam" id="PF16366">
    <property type="entry name" value="CEBP_ZZ"/>
    <property type="match status" value="1"/>
</dbReference>
<dbReference type="GO" id="GO:2000766">
    <property type="term" value="P:negative regulation of cytoplasmic translation"/>
    <property type="evidence" value="ECO:0007669"/>
    <property type="project" value="TreeGrafter"/>
</dbReference>
<dbReference type="InterPro" id="IPR012677">
    <property type="entry name" value="Nucleotide-bd_a/b_plait_sf"/>
</dbReference>
<organism evidence="3 4">
    <name type="scientific">Heligmosomoides polygyrus</name>
    <name type="common">Parasitic roundworm</name>
    <dbReference type="NCBI Taxonomy" id="6339"/>
    <lineage>
        <taxon>Eukaryota</taxon>
        <taxon>Metazoa</taxon>
        <taxon>Ecdysozoa</taxon>
        <taxon>Nematoda</taxon>
        <taxon>Chromadorea</taxon>
        <taxon>Rhabditida</taxon>
        <taxon>Rhabditina</taxon>
        <taxon>Rhabditomorpha</taxon>
        <taxon>Strongyloidea</taxon>
        <taxon>Heligmosomidae</taxon>
        <taxon>Heligmosomoides</taxon>
    </lineage>
</organism>
<dbReference type="Gene3D" id="4.10.640.40">
    <property type="entry name" value="Cytoplasmic polyadenylation element-binding protein, ZZ domain"/>
    <property type="match status" value="1"/>
</dbReference>
<evidence type="ECO:0000313" key="4">
    <source>
        <dbReference type="WBParaSite" id="HPBE_0001264301-mRNA-1"/>
    </source>
</evidence>
<dbReference type="GO" id="GO:0000900">
    <property type="term" value="F:mRNA regulatory element binding translation repressor activity"/>
    <property type="evidence" value="ECO:0007669"/>
    <property type="project" value="TreeGrafter"/>
</dbReference>
<dbReference type="GO" id="GO:0005634">
    <property type="term" value="C:nucleus"/>
    <property type="evidence" value="ECO:0007669"/>
    <property type="project" value="TreeGrafter"/>
</dbReference>
<dbReference type="GO" id="GO:0043005">
    <property type="term" value="C:neuron projection"/>
    <property type="evidence" value="ECO:0007669"/>
    <property type="project" value="TreeGrafter"/>
</dbReference>
<protein>
    <submittedName>
        <fullName evidence="4">CEBP_ZZ domain-containing protein</fullName>
    </submittedName>
</protein>
<dbReference type="InterPro" id="IPR034819">
    <property type="entry name" value="CPEB"/>
</dbReference>
<evidence type="ECO:0000259" key="2">
    <source>
        <dbReference type="Pfam" id="PF16366"/>
    </source>
</evidence>
<dbReference type="AlphaFoldDB" id="A0A8L8K8A3"/>
<evidence type="ECO:0000313" key="3">
    <source>
        <dbReference type="Proteomes" id="UP000050761"/>
    </source>
</evidence>
<dbReference type="GO" id="GO:0003730">
    <property type="term" value="F:mRNA 3'-UTR binding"/>
    <property type="evidence" value="ECO:0007669"/>
    <property type="project" value="InterPro"/>
</dbReference>
<dbReference type="GO" id="GO:0043022">
    <property type="term" value="F:ribosome binding"/>
    <property type="evidence" value="ECO:0007669"/>
    <property type="project" value="TreeGrafter"/>
</dbReference>
<keyword evidence="3" id="KW-1185">Reference proteome</keyword>
<dbReference type="GO" id="GO:0008135">
    <property type="term" value="F:translation factor activity, RNA binding"/>
    <property type="evidence" value="ECO:0007669"/>
    <property type="project" value="TreeGrafter"/>
</dbReference>
<dbReference type="GO" id="GO:0045202">
    <property type="term" value="C:synapse"/>
    <property type="evidence" value="ECO:0007669"/>
    <property type="project" value="TreeGrafter"/>
</dbReference>
<proteinExistence type="predicted"/>
<reference evidence="4" key="1">
    <citation type="submission" date="2019-09" db="UniProtKB">
        <authorList>
            <consortium name="WormBaseParasite"/>
        </authorList>
    </citation>
    <scope>IDENTIFICATION</scope>
</reference>
<name>A0A8L8K8A3_HELPZ</name>
<evidence type="ECO:0000256" key="1">
    <source>
        <dbReference type="ARBA" id="ARBA00022884"/>
    </source>
</evidence>
<dbReference type="InterPro" id="IPR035979">
    <property type="entry name" value="RBD_domain_sf"/>
</dbReference>
<dbReference type="SUPFAM" id="SSF54928">
    <property type="entry name" value="RNA-binding domain, RBD"/>
    <property type="match status" value="1"/>
</dbReference>
<dbReference type="Gene3D" id="3.30.70.330">
    <property type="match status" value="2"/>
</dbReference>
<accession>A0A8L8K8A3</accession>
<dbReference type="InterPro" id="IPR038446">
    <property type="entry name" value="CEBP_ZZ_sf"/>
</dbReference>
<dbReference type="PANTHER" id="PTHR12566:SF6">
    <property type="entry name" value="FOG-1 PROTEIN"/>
    <property type="match status" value="1"/>
</dbReference>
<dbReference type="InterPro" id="IPR032296">
    <property type="entry name" value="CEBP_ZZ"/>
</dbReference>
<feature type="domain" description="Cytoplasmic polyadenylation element-binding protein ZZ" evidence="2">
    <location>
        <begin position="162"/>
        <end position="207"/>
    </location>
</feature>
<sequence length="246" mass="27928">LYFCGLLKLSAAYETHEPQPERFDLVRVIALRTRPRVQFASCHATRLIAERKQNTTGYVFVIYDEEQAVVNLLRQCVKVQGNFFLLFADAKTPKLAQVRPWFLESIAYTPRPDLEVNTRLTVFIGGVPRPIAAQELGSLLEENFGEVVYCEIDVDSDLYYPKNVEIKPYIMEGADCDECTDSAADQFCKLCLQYYCKGCWMKLHERVNTILMQKHSAGTVDLRKSSDEEGFGFSSDLVGLLDGLTI</sequence>
<dbReference type="PANTHER" id="PTHR12566">
    <property type="entry name" value="CYTOPLASMIC POLYADENYLATION ELEMENT BINDING PROTEIN CPEB"/>
    <property type="match status" value="1"/>
</dbReference>